<dbReference type="Pfam" id="PF05159">
    <property type="entry name" value="Capsule_synth"/>
    <property type="match status" value="3"/>
</dbReference>
<protein>
    <submittedName>
        <fullName evidence="1">Capsular polysaccharide biosynthesis protein</fullName>
    </submittedName>
</protein>
<name>A0ABY4VDS5_9GAMM</name>
<dbReference type="CDD" id="cd16440">
    <property type="entry name" value="beta_Kdo_transferase_KpsC_1"/>
    <property type="match status" value="1"/>
</dbReference>
<keyword evidence="2" id="KW-1185">Reference proteome</keyword>
<sequence>MRTLERFLGAKCQYVFSRPNRNVSQMVGWGLKATSIKAKRIATRNGLPYFCIEDGFLRSLGLGVEGAQAHSLVMDYSGIYYDASRPSDLEGLISASDFSVEELNRAENGLYLLRTHRLCKYNKSVDIPLDLADERPAILVVDQTYGDISITAGLASESHFREMLRSAITENPGAEICVKVHPDVISGRKRGYLQELAKQEGCRIIGQDLSPWSIFDRVEKVYVVTSQLGFDALIAGKEVHCFGVPFYAGWGLTKDRQFVDRRNVKRTLTEIFCAAYLRYCRYINPYTGVTCEFEDTLSLILEQKRQWQRFQGTWLGIGFSPWKRSFIPNFLGDKSRITFFRSLDRAAITRPNTNILVWASKVTDSLVEQCQQNQLNLWRIEDGFLRSTGLGADLVKPSSLVLDACGIYFDARYSSDLEVYLNSARFSSESLIQAKILRDNLINKRVTKYNIGRELSPYELEIPRDKKIILIPGQVESDASIATGSPLIKSNYALLKEVRARNPSAHIIYKPHPDVVEGAREGGMPVGAKSLYDSLIEKGDISLLLDKVDEVHTMSSLCGFEALLREIKVVTYGLPFYAGWGLTEDILLSAPVYDAFDLQSFKLRRQRALSLEQLIAGTLLFYPVYVDSVSGEFIDAKTNIEILQKSRKSDQSASFFLQIFRWYRSRFLKY</sequence>
<organism evidence="1 2">
    <name type="scientific">Microbulbifer variabilis</name>
    <dbReference type="NCBI Taxonomy" id="266805"/>
    <lineage>
        <taxon>Bacteria</taxon>
        <taxon>Pseudomonadati</taxon>
        <taxon>Pseudomonadota</taxon>
        <taxon>Gammaproteobacteria</taxon>
        <taxon>Cellvibrionales</taxon>
        <taxon>Microbulbiferaceae</taxon>
        <taxon>Microbulbifer</taxon>
    </lineage>
</organism>
<evidence type="ECO:0000313" key="2">
    <source>
        <dbReference type="Proteomes" id="UP001055658"/>
    </source>
</evidence>
<proteinExistence type="predicted"/>
<dbReference type="Proteomes" id="UP001055658">
    <property type="component" value="Chromosome"/>
</dbReference>
<dbReference type="EMBL" id="CP092418">
    <property type="protein sequence ID" value="USD22396.1"/>
    <property type="molecule type" value="Genomic_DNA"/>
</dbReference>
<dbReference type="RefSeq" id="WP_252084755.1">
    <property type="nucleotide sequence ID" value="NZ_CP092418.1"/>
</dbReference>
<reference evidence="1" key="1">
    <citation type="submission" date="2022-02" db="EMBL/GenBank/DDBJ databases">
        <title>Coral-associated bacteria.</title>
        <authorList>
            <person name="Tang K."/>
            <person name="Wang X."/>
        </authorList>
    </citation>
    <scope>NUCLEOTIDE SEQUENCE</scope>
    <source>
        <strain evidence="1">SCSIO 43006</strain>
    </source>
</reference>
<dbReference type="InterPro" id="IPR007833">
    <property type="entry name" value="Capsule_polysaccharide_synth"/>
</dbReference>
<accession>A0ABY4VDS5</accession>
<dbReference type="CDD" id="cd16439">
    <property type="entry name" value="beta_Kdo_transferase_KpsC_2"/>
    <property type="match status" value="1"/>
</dbReference>
<gene>
    <name evidence="1" type="ORF">MJO52_04500</name>
</gene>
<evidence type="ECO:0000313" key="1">
    <source>
        <dbReference type="EMBL" id="USD22396.1"/>
    </source>
</evidence>